<dbReference type="PANTHER" id="PTHR11496:SF83">
    <property type="entry name" value="HYDROXYACID-OXOACID TRANSHYDROGENASE, MITOCHONDRIAL"/>
    <property type="match status" value="1"/>
</dbReference>
<dbReference type="GO" id="GO:0046872">
    <property type="term" value="F:metal ion binding"/>
    <property type="evidence" value="ECO:0007669"/>
    <property type="project" value="InterPro"/>
</dbReference>
<sequence>MFTIKQPSQIIFGENSAKEFHFPERPLVISSKGCKSRNWLKYLELREPILFDCIETNPSIETVNSIISKFRKSEFDYIIGLGGGSSLDVAKFVGYKTSKKKIMVPTTFGSGSEVTKISVLKVDGKKTSFHDERIIPDIAIVDSNFLKNTPIEIIKNSAIDACAQCTEGYDSKNGNIYTKFLCYKAFEILEDAILTENYEKLALGSLIDGLGFGNCSTTLGHALSYVFSNEGYSHGHALAFTTTVSHKFNNSIFYARFKNLVKKMNFQKIFLKQDLNEAAETTLLDKKHLDNNPNNVNQDDIISLLKKINNEQVFD</sequence>
<evidence type="ECO:0000256" key="1">
    <source>
        <dbReference type="ARBA" id="ARBA00023002"/>
    </source>
</evidence>
<dbReference type="Pfam" id="PF00465">
    <property type="entry name" value="Fe-ADH"/>
    <property type="match status" value="1"/>
</dbReference>
<dbReference type="SUPFAM" id="SSF56796">
    <property type="entry name" value="Dehydroquinate synthase-like"/>
    <property type="match status" value="1"/>
</dbReference>
<dbReference type="EMBL" id="KF900966">
    <property type="protein sequence ID" value="AIF13208.1"/>
    <property type="molecule type" value="Genomic_DNA"/>
</dbReference>
<evidence type="ECO:0000313" key="4">
    <source>
        <dbReference type="EMBL" id="AIF13208.1"/>
    </source>
</evidence>
<reference evidence="4" key="1">
    <citation type="journal article" date="2014" name="Genome Biol. Evol.">
        <title>Pangenome evidence for extensive interdomain horizontal transfer affecting lineage core and shell genes in uncultured planktonic thaumarchaeota and euryarchaeota.</title>
        <authorList>
            <person name="Deschamps P."/>
            <person name="Zivanovic Y."/>
            <person name="Moreira D."/>
            <person name="Rodriguez-Valera F."/>
            <person name="Lopez-Garcia P."/>
        </authorList>
    </citation>
    <scope>NUCLEOTIDE SEQUENCE</scope>
</reference>
<dbReference type="Pfam" id="PF25137">
    <property type="entry name" value="ADH_Fe_C"/>
    <property type="match status" value="1"/>
</dbReference>
<feature type="domain" description="Fe-containing alcohol dehydrogenase-like C-terminal" evidence="3">
    <location>
        <begin position="157"/>
        <end position="279"/>
    </location>
</feature>
<dbReference type="Gene3D" id="3.40.50.1970">
    <property type="match status" value="1"/>
</dbReference>
<evidence type="ECO:0000259" key="3">
    <source>
        <dbReference type="Pfam" id="PF25137"/>
    </source>
</evidence>
<dbReference type="InterPro" id="IPR039697">
    <property type="entry name" value="Alcohol_dehydrogenase_Fe"/>
</dbReference>
<protein>
    <submittedName>
        <fullName evidence="4">Iron-containing alcohol dehydrogenase</fullName>
    </submittedName>
</protein>
<dbReference type="PANTHER" id="PTHR11496">
    <property type="entry name" value="ALCOHOL DEHYDROGENASE"/>
    <property type="match status" value="1"/>
</dbReference>
<keyword evidence="1" id="KW-0560">Oxidoreductase</keyword>
<name>A0A075HH26_9ARCH</name>
<feature type="domain" description="Alcohol dehydrogenase iron-type/glycerol dehydrogenase GldA" evidence="2">
    <location>
        <begin position="7"/>
        <end position="142"/>
    </location>
</feature>
<dbReference type="InterPro" id="IPR056798">
    <property type="entry name" value="ADH_Fe_C"/>
</dbReference>
<dbReference type="AlphaFoldDB" id="A0A075HH26"/>
<dbReference type="GO" id="GO:0004022">
    <property type="term" value="F:alcohol dehydrogenase (NAD+) activity"/>
    <property type="evidence" value="ECO:0007669"/>
    <property type="project" value="TreeGrafter"/>
</dbReference>
<proteinExistence type="predicted"/>
<evidence type="ECO:0000259" key="2">
    <source>
        <dbReference type="Pfam" id="PF00465"/>
    </source>
</evidence>
<accession>A0A075HH26</accession>
<dbReference type="Gene3D" id="1.20.1090.10">
    <property type="entry name" value="Dehydroquinate synthase-like - alpha domain"/>
    <property type="match status" value="1"/>
</dbReference>
<dbReference type="InterPro" id="IPR001670">
    <property type="entry name" value="ADH_Fe/GldA"/>
</dbReference>
<organism evidence="4">
    <name type="scientific">uncultured marine thaumarchaeote KM3_60_F11</name>
    <dbReference type="NCBI Taxonomy" id="1456212"/>
    <lineage>
        <taxon>Archaea</taxon>
        <taxon>Nitrososphaerota</taxon>
        <taxon>environmental samples</taxon>
    </lineage>
</organism>